<reference evidence="3 4" key="1">
    <citation type="submission" date="2024-01" db="EMBL/GenBank/DDBJ databases">
        <title>Genomic insights into the taxonomy and metabolism of the cyanobacterium Pannus brasiliensis CCIBt3594.</title>
        <authorList>
            <person name="Machado M."/>
            <person name="Botero N.B."/>
            <person name="Andreote A.P.D."/>
            <person name="Feitosa A.M.T."/>
            <person name="Popin R."/>
            <person name="Sivonen K."/>
            <person name="Fiore M.F."/>
        </authorList>
    </citation>
    <scope>NUCLEOTIDE SEQUENCE [LARGE SCALE GENOMIC DNA]</scope>
    <source>
        <strain evidence="3 4">CCIBt3594</strain>
    </source>
</reference>
<dbReference type="Pfam" id="PF03724">
    <property type="entry name" value="META"/>
    <property type="match status" value="1"/>
</dbReference>
<gene>
    <name evidence="3" type="ORF">V0288_05885</name>
</gene>
<organism evidence="3 4">
    <name type="scientific">Pannus brasiliensis CCIBt3594</name>
    <dbReference type="NCBI Taxonomy" id="1427578"/>
    <lineage>
        <taxon>Bacteria</taxon>
        <taxon>Bacillati</taxon>
        <taxon>Cyanobacteriota</taxon>
        <taxon>Cyanophyceae</taxon>
        <taxon>Oscillatoriophycideae</taxon>
        <taxon>Chroococcales</taxon>
        <taxon>Microcystaceae</taxon>
        <taxon>Pannus</taxon>
    </lineage>
</organism>
<feature type="signal peptide" evidence="1">
    <location>
        <begin position="1"/>
        <end position="25"/>
    </location>
</feature>
<dbReference type="PANTHER" id="PTHR35535:SF1">
    <property type="entry name" value="HEAT SHOCK PROTEIN HSLJ"/>
    <property type="match status" value="1"/>
</dbReference>
<dbReference type="RefSeq" id="WP_332864107.1">
    <property type="nucleotide sequence ID" value="NZ_JBAFSM010000009.1"/>
</dbReference>
<dbReference type="EMBL" id="JBAFSM010000009">
    <property type="protein sequence ID" value="MEG3436644.1"/>
    <property type="molecule type" value="Genomic_DNA"/>
</dbReference>
<dbReference type="InterPro" id="IPR005184">
    <property type="entry name" value="DUF306_Meta_HslJ"/>
</dbReference>
<accession>A0AAW9QUS4</accession>
<keyword evidence="4" id="KW-1185">Reference proteome</keyword>
<feature type="chain" id="PRO_5043409898" evidence="1">
    <location>
        <begin position="26"/>
        <end position="156"/>
    </location>
</feature>
<evidence type="ECO:0000259" key="2">
    <source>
        <dbReference type="Pfam" id="PF03724"/>
    </source>
</evidence>
<dbReference type="PANTHER" id="PTHR35535">
    <property type="entry name" value="HEAT SHOCK PROTEIN HSLJ"/>
    <property type="match status" value="1"/>
</dbReference>
<protein>
    <submittedName>
        <fullName evidence="3">META domain-containing protein</fullName>
    </submittedName>
</protein>
<evidence type="ECO:0000256" key="1">
    <source>
        <dbReference type="SAM" id="SignalP"/>
    </source>
</evidence>
<comment type="caution">
    <text evidence="3">The sequence shown here is derived from an EMBL/GenBank/DDBJ whole genome shotgun (WGS) entry which is preliminary data.</text>
</comment>
<feature type="domain" description="DUF306" evidence="2">
    <location>
        <begin position="36"/>
        <end position="132"/>
    </location>
</feature>
<sequence>MRQKITGILAIVAVGGAMMAGGSIAQNTSPMNETPRTLDGTNWKLSGWTGRNLVEGTEITASFKGTNLGGSAGCNRYIARYQTKEDSFSVKPEIATTMMACPEPRMKQEQAFLTALKGVREYAINGAGELQLVYRVPDGLGMLTFVRTAAPERGKK</sequence>
<dbReference type="InterPro" id="IPR053147">
    <property type="entry name" value="Hsp_HslJ-like"/>
</dbReference>
<evidence type="ECO:0000313" key="4">
    <source>
        <dbReference type="Proteomes" id="UP001328733"/>
    </source>
</evidence>
<dbReference type="InterPro" id="IPR038670">
    <property type="entry name" value="HslJ-like_sf"/>
</dbReference>
<evidence type="ECO:0000313" key="3">
    <source>
        <dbReference type="EMBL" id="MEG3436644.1"/>
    </source>
</evidence>
<proteinExistence type="predicted"/>
<name>A0AAW9QUS4_9CHRO</name>
<dbReference type="Gene3D" id="2.40.128.270">
    <property type="match status" value="1"/>
</dbReference>
<dbReference type="Proteomes" id="UP001328733">
    <property type="component" value="Unassembled WGS sequence"/>
</dbReference>
<keyword evidence="1" id="KW-0732">Signal</keyword>
<dbReference type="AlphaFoldDB" id="A0AAW9QUS4"/>